<protein>
    <recommendedName>
        <fullName evidence="3">DnaJ domain containing protein</fullName>
    </recommendedName>
</protein>
<dbReference type="CDD" id="cd06257">
    <property type="entry name" value="DnaJ"/>
    <property type="match status" value="1"/>
</dbReference>
<reference evidence="1 2" key="1">
    <citation type="submission" date="2020-08" db="EMBL/GenBank/DDBJ databases">
        <authorList>
            <person name="Newling K."/>
            <person name="Davey J."/>
            <person name="Forrester S."/>
        </authorList>
    </citation>
    <scope>NUCLEOTIDE SEQUENCE [LARGE SCALE GENOMIC DNA]</scope>
    <source>
        <strain evidence="2">Crithidia deanei Carvalho (ATCC PRA-265)</strain>
    </source>
</reference>
<dbReference type="OrthoDB" id="445556at2759"/>
<accession>S9WTX1</accession>
<dbReference type="SUPFAM" id="SSF46565">
    <property type="entry name" value="Chaperone J-domain"/>
    <property type="match status" value="1"/>
</dbReference>
<dbReference type="InterPro" id="IPR036869">
    <property type="entry name" value="J_dom_sf"/>
</dbReference>
<sequence>MLRWSIVRRMSIKAACDTMDFKVPPNNKKDLKTRFIHLAKERHPDQNHNSDAATTDMVRLTEAYKTLKKVIEEGVATRPVVKAEGATGEDMESVARSFVVPGSSVSLRGFTLPWQRAPTRTASTAAAEELLSTSTSFTTYVSGIRQAAADRRRREERIDKDAARSEGSHGFTAEHFAEMRRMKERMRVEHPSDEEAYLSTQGTSWVRLTWRYYGRKFRCYVKKLPQTIRESLRYIIH</sequence>
<proteinExistence type="predicted"/>
<gene>
    <name evidence="1" type="ORF">ADEAN_001014300</name>
</gene>
<dbReference type="InterPro" id="IPR001623">
    <property type="entry name" value="DnaJ_domain"/>
</dbReference>
<dbReference type="AlphaFoldDB" id="S9WTX1"/>
<dbReference type="Gene3D" id="1.10.287.110">
    <property type="entry name" value="DnaJ domain"/>
    <property type="match status" value="1"/>
</dbReference>
<dbReference type="VEuPathDB" id="TriTrypDB:ADEAN_001014300"/>
<keyword evidence="2" id="KW-1185">Reference proteome</keyword>
<organism evidence="1 2">
    <name type="scientific">Angomonas deanei</name>
    <dbReference type="NCBI Taxonomy" id="59799"/>
    <lineage>
        <taxon>Eukaryota</taxon>
        <taxon>Discoba</taxon>
        <taxon>Euglenozoa</taxon>
        <taxon>Kinetoplastea</taxon>
        <taxon>Metakinetoplastina</taxon>
        <taxon>Trypanosomatida</taxon>
        <taxon>Trypanosomatidae</taxon>
        <taxon>Strigomonadinae</taxon>
        <taxon>Angomonas</taxon>
    </lineage>
</organism>
<evidence type="ECO:0008006" key="3">
    <source>
        <dbReference type="Google" id="ProtNLM"/>
    </source>
</evidence>
<dbReference type="Proteomes" id="UP000515908">
    <property type="component" value="Chromosome 27"/>
</dbReference>
<name>S9WTX1_9TRYP</name>
<evidence type="ECO:0000313" key="2">
    <source>
        <dbReference type="Proteomes" id="UP000515908"/>
    </source>
</evidence>
<dbReference type="EMBL" id="LR877171">
    <property type="protein sequence ID" value="CAD2222599.1"/>
    <property type="molecule type" value="Genomic_DNA"/>
</dbReference>
<evidence type="ECO:0000313" key="1">
    <source>
        <dbReference type="EMBL" id="CAD2222599.1"/>
    </source>
</evidence>